<dbReference type="EMBL" id="JAICBX010000001">
    <property type="protein sequence ID" value="MBW8635920.1"/>
    <property type="molecule type" value="Genomic_DNA"/>
</dbReference>
<dbReference type="Proteomes" id="UP001196509">
    <property type="component" value="Unassembled WGS sequence"/>
</dbReference>
<dbReference type="PROSITE" id="PS51257">
    <property type="entry name" value="PROKAR_LIPOPROTEIN"/>
    <property type="match status" value="1"/>
</dbReference>
<name>A0AAE2ZJW3_9HYPH</name>
<accession>A0AAE2ZJW3</accession>
<gene>
    <name evidence="1" type="ORF">K1W69_01890</name>
</gene>
<organism evidence="1 2">
    <name type="scientific">Flavimaribacter sediminis</name>
    <dbReference type="NCBI Taxonomy" id="2865987"/>
    <lineage>
        <taxon>Bacteria</taxon>
        <taxon>Pseudomonadati</taxon>
        <taxon>Pseudomonadota</taxon>
        <taxon>Alphaproteobacteria</taxon>
        <taxon>Hyphomicrobiales</taxon>
        <taxon>Rhizobiaceae</taxon>
        <taxon>Flavimaribacter</taxon>
    </lineage>
</organism>
<protein>
    <recommendedName>
        <fullName evidence="3">Lipoprotein</fullName>
    </recommendedName>
</protein>
<keyword evidence="2" id="KW-1185">Reference proteome</keyword>
<sequence length="104" mass="11665">MTTTKPVLFVLMVLLLGFFGCGQKRIDESQGVEIANAMIERYLASGTLDERFHNLSEPKTTYQDRGDLEDYFFMVEYVDSKSKAVIVVIVEPDGSAELTYDAGE</sequence>
<comment type="caution">
    <text evidence="1">The sequence shown here is derived from an EMBL/GenBank/DDBJ whole genome shotgun (WGS) entry which is preliminary data.</text>
</comment>
<evidence type="ECO:0000313" key="2">
    <source>
        <dbReference type="Proteomes" id="UP001196509"/>
    </source>
</evidence>
<proteinExistence type="predicted"/>
<reference evidence="1" key="1">
    <citation type="submission" date="2021-08" db="EMBL/GenBank/DDBJ databases">
        <title>Hoeflea bacterium WL0058 sp. nov., isolated from the sediment.</title>
        <authorList>
            <person name="Wang L."/>
            <person name="Zhang D."/>
        </authorList>
    </citation>
    <scope>NUCLEOTIDE SEQUENCE</scope>
    <source>
        <strain evidence="1">WL0058</strain>
    </source>
</reference>
<evidence type="ECO:0008006" key="3">
    <source>
        <dbReference type="Google" id="ProtNLM"/>
    </source>
</evidence>
<dbReference type="RefSeq" id="WP_220226637.1">
    <property type="nucleotide sequence ID" value="NZ_JAICBX010000001.1"/>
</dbReference>
<evidence type="ECO:0000313" key="1">
    <source>
        <dbReference type="EMBL" id="MBW8635920.1"/>
    </source>
</evidence>
<dbReference type="AlphaFoldDB" id="A0AAE2ZJW3"/>